<evidence type="ECO:0000313" key="2">
    <source>
        <dbReference type="EMBL" id="OBZ84811.1"/>
    </source>
</evidence>
<dbReference type="InParanoid" id="A0A1C7N6W8"/>
<dbReference type="InterPro" id="IPR011010">
    <property type="entry name" value="DNA_brk_join_enz"/>
</dbReference>
<organism evidence="2 3">
    <name type="scientific">Choanephora cucurbitarum</name>
    <dbReference type="NCBI Taxonomy" id="101091"/>
    <lineage>
        <taxon>Eukaryota</taxon>
        <taxon>Fungi</taxon>
        <taxon>Fungi incertae sedis</taxon>
        <taxon>Mucoromycota</taxon>
        <taxon>Mucoromycotina</taxon>
        <taxon>Mucoromycetes</taxon>
        <taxon>Mucorales</taxon>
        <taxon>Mucorineae</taxon>
        <taxon>Choanephoraceae</taxon>
        <taxon>Choanephoroideae</taxon>
        <taxon>Choanephora</taxon>
    </lineage>
</organism>
<dbReference type="AlphaFoldDB" id="A0A1C7N6W8"/>
<name>A0A1C7N6W8_9FUNG</name>
<dbReference type="GO" id="GO:0003677">
    <property type="term" value="F:DNA binding"/>
    <property type="evidence" value="ECO:0007669"/>
    <property type="project" value="InterPro"/>
</dbReference>
<sequence>MNDNHEIKVARILKENGSNQSKIDVIGEEKVYPVRTPWMIVDNKMAFQKMLKDDHTLFLTYSSSSNKEKGPVFAKAIRSWVKEASKEARIDTEIYKAHSLRAAARAGAVLKGGNPPRDQDSWQLEPKL</sequence>
<reference evidence="2 3" key="1">
    <citation type="submission" date="2016-03" db="EMBL/GenBank/DDBJ databases">
        <title>Choanephora cucurbitarum.</title>
        <authorList>
            <person name="Min B."/>
            <person name="Park H."/>
            <person name="Park J.-H."/>
            <person name="Shin H.-D."/>
            <person name="Choi I.-G."/>
        </authorList>
    </citation>
    <scope>NUCLEOTIDE SEQUENCE [LARGE SCALE GENOMIC DNA]</scope>
    <source>
        <strain evidence="2 3">KUS-F28377</strain>
    </source>
</reference>
<accession>A0A1C7N6W8</accession>
<feature type="region of interest" description="Disordered" evidence="1">
    <location>
        <begin position="108"/>
        <end position="128"/>
    </location>
</feature>
<comment type="caution">
    <text evidence="2">The sequence shown here is derived from an EMBL/GenBank/DDBJ whole genome shotgun (WGS) entry which is preliminary data.</text>
</comment>
<dbReference type="Proteomes" id="UP000093000">
    <property type="component" value="Unassembled WGS sequence"/>
</dbReference>
<proteinExistence type="predicted"/>
<dbReference type="SUPFAM" id="SSF56349">
    <property type="entry name" value="DNA breaking-rejoining enzymes"/>
    <property type="match status" value="1"/>
</dbReference>
<dbReference type="OrthoDB" id="2221171at2759"/>
<protein>
    <submittedName>
        <fullName evidence="2">Uncharacterized protein</fullName>
    </submittedName>
</protein>
<keyword evidence="3" id="KW-1185">Reference proteome</keyword>
<dbReference type="EMBL" id="LUGH01000466">
    <property type="protein sequence ID" value="OBZ84811.1"/>
    <property type="molecule type" value="Genomic_DNA"/>
</dbReference>
<evidence type="ECO:0000313" key="3">
    <source>
        <dbReference type="Proteomes" id="UP000093000"/>
    </source>
</evidence>
<evidence type="ECO:0000256" key="1">
    <source>
        <dbReference type="SAM" id="MobiDB-lite"/>
    </source>
</evidence>
<gene>
    <name evidence="2" type="ORF">A0J61_07139</name>
</gene>